<dbReference type="InterPro" id="IPR017981">
    <property type="entry name" value="GPCR_2-like_7TM"/>
</dbReference>
<evidence type="ECO:0000256" key="4">
    <source>
        <dbReference type="ARBA" id="ARBA00023136"/>
    </source>
</evidence>
<evidence type="ECO:0000256" key="2">
    <source>
        <dbReference type="ARBA" id="ARBA00022692"/>
    </source>
</evidence>
<keyword evidence="2 5" id="KW-0812">Transmembrane</keyword>
<name>A0ABQ9FPW0_TEGGR</name>
<evidence type="ECO:0000256" key="1">
    <source>
        <dbReference type="ARBA" id="ARBA00004141"/>
    </source>
</evidence>
<dbReference type="PANTHER" id="PTHR12011:SF347">
    <property type="entry name" value="FI21270P1-RELATED"/>
    <property type="match status" value="1"/>
</dbReference>
<evidence type="ECO:0000259" key="6">
    <source>
        <dbReference type="PROSITE" id="PS50261"/>
    </source>
</evidence>
<protein>
    <recommendedName>
        <fullName evidence="6">G-protein coupled receptors family 2 profile 2 domain-containing protein</fullName>
    </recommendedName>
</protein>
<keyword evidence="8" id="KW-1185">Reference proteome</keyword>
<evidence type="ECO:0000313" key="7">
    <source>
        <dbReference type="EMBL" id="KAJ8317760.1"/>
    </source>
</evidence>
<dbReference type="Pfam" id="PF00002">
    <property type="entry name" value="7tm_2"/>
    <property type="match status" value="1"/>
</dbReference>
<gene>
    <name evidence="7" type="ORF">KUTeg_005664</name>
</gene>
<sequence>MIKENKIKESATACKGIKGIRSLSSERVYVHRNLCFAIVAAQVSFLAGIKAVHYKIVCSCVALVLHYFYTAVFVWMLVEGLHLYSKVVQVFGTEKSRAIYYFGFGWVLVTISATADWDGYGTIWAFVGPALAVILVNVVILWMVVRIVMSSAKLENNNEFDHIRAGVKGAMFLLPLLGLTWTFGLLAVKRLVFVLQIKYLTSTNLNSI</sequence>
<comment type="subcellular location">
    <subcellularLocation>
        <location evidence="1">Membrane</location>
        <topology evidence="1">Multi-pass membrane protein</topology>
    </subcellularLocation>
</comment>
<feature type="transmembrane region" description="Helical" evidence="5">
    <location>
        <begin position="56"/>
        <end position="78"/>
    </location>
</feature>
<evidence type="ECO:0000313" key="8">
    <source>
        <dbReference type="Proteomes" id="UP001217089"/>
    </source>
</evidence>
<dbReference type="EMBL" id="JARBDR010000246">
    <property type="protein sequence ID" value="KAJ8317760.1"/>
    <property type="molecule type" value="Genomic_DNA"/>
</dbReference>
<dbReference type="InterPro" id="IPR000832">
    <property type="entry name" value="GPCR_2_secretin-like"/>
</dbReference>
<reference evidence="7 8" key="1">
    <citation type="submission" date="2022-12" db="EMBL/GenBank/DDBJ databases">
        <title>Chromosome-level genome of Tegillarca granosa.</title>
        <authorList>
            <person name="Kim J."/>
        </authorList>
    </citation>
    <scope>NUCLEOTIDE SEQUENCE [LARGE SCALE GENOMIC DNA]</scope>
    <source>
        <strain evidence="7">Teg-2019</strain>
        <tissue evidence="7">Adductor muscle</tissue>
    </source>
</reference>
<dbReference type="PROSITE" id="PS50261">
    <property type="entry name" value="G_PROTEIN_RECEP_F2_4"/>
    <property type="match status" value="1"/>
</dbReference>
<dbReference type="PANTHER" id="PTHR12011">
    <property type="entry name" value="ADHESION G-PROTEIN COUPLED RECEPTOR"/>
    <property type="match status" value="1"/>
</dbReference>
<comment type="caution">
    <text evidence="7">The sequence shown here is derived from an EMBL/GenBank/DDBJ whole genome shotgun (WGS) entry which is preliminary data.</text>
</comment>
<feature type="transmembrane region" description="Helical" evidence="5">
    <location>
        <begin position="169"/>
        <end position="188"/>
    </location>
</feature>
<accession>A0ABQ9FPW0</accession>
<organism evidence="7 8">
    <name type="scientific">Tegillarca granosa</name>
    <name type="common">Malaysian cockle</name>
    <name type="synonym">Anadara granosa</name>
    <dbReference type="NCBI Taxonomy" id="220873"/>
    <lineage>
        <taxon>Eukaryota</taxon>
        <taxon>Metazoa</taxon>
        <taxon>Spiralia</taxon>
        <taxon>Lophotrochozoa</taxon>
        <taxon>Mollusca</taxon>
        <taxon>Bivalvia</taxon>
        <taxon>Autobranchia</taxon>
        <taxon>Pteriomorphia</taxon>
        <taxon>Arcoida</taxon>
        <taxon>Arcoidea</taxon>
        <taxon>Arcidae</taxon>
        <taxon>Tegillarca</taxon>
    </lineage>
</organism>
<proteinExistence type="predicted"/>
<keyword evidence="3 5" id="KW-1133">Transmembrane helix</keyword>
<evidence type="ECO:0000256" key="3">
    <source>
        <dbReference type="ARBA" id="ARBA00022989"/>
    </source>
</evidence>
<feature type="transmembrane region" description="Helical" evidence="5">
    <location>
        <begin position="124"/>
        <end position="149"/>
    </location>
</feature>
<evidence type="ECO:0000256" key="5">
    <source>
        <dbReference type="SAM" id="Phobius"/>
    </source>
</evidence>
<dbReference type="Gene3D" id="1.20.1070.10">
    <property type="entry name" value="Rhodopsin 7-helix transmembrane proteins"/>
    <property type="match status" value="1"/>
</dbReference>
<keyword evidence="4 5" id="KW-0472">Membrane</keyword>
<feature type="domain" description="G-protein coupled receptors family 2 profile 2" evidence="6">
    <location>
        <begin position="1"/>
        <end position="208"/>
    </location>
</feature>
<feature type="transmembrane region" description="Helical" evidence="5">
    <location>
        <begin position="98"/>
        <end position="117"/>
    </location>
</feature>
<dbReference type="Proteomes" id="UP001217089">
    <property type="component" value="Unassembled WGS sequence"/>
</dbReference>
<dbReference type="PRINTS" id="PR00249">
    <property type="entry name" value="GPCRSECRETIN"/>
</dbReference>